<protein>
    <recommendedName>
        <fullName evidence="1">F-box domain-containing protein</fullName>
    </recommendedName>
</protein>
<dbReference type="OrthoDB" id="424465at2759"/>
<dbReference type="Proteomes" id="UP000053820">
    <property type="component" value="Unassembled WGS sequence"/>
</dbReference>
<keyword evidence="3" id="KW-1185">Reference proteome</keyword>
<gene>
    <name evidence="2" type="ORF">HYDPIDRAFT_113894</name>
</gene>
<name>A0A0C9VX40_9AGAM</name>
<dbReference type="PROSITE" id="PS50181">
    <property type="entry name" value="FBOX"/>
    <property type="match status" value="1"/>
</dbReference>
<dbReference type="SUPFAM" id="SSF81383">
    <property type="entry name" value="F-box domain"/>
    <property type="match status" value="1"/>
</dbReference>
<evidence type="ECO:0000313" key="2">
    <source>
        <dbReference type="EMBL" id="KIJ62795.1"/>
    </source>
</evidence>
<reference evidence="2 3" key="1">
    <citation type="submission" date="2014-04" db="EMBL/GenBank/DDBJ databases">
        <title>Evolutionary Origins and Diversification of the Mycorrhizal Mutualists.</title>
        <authorList>
            <consortium name="DOE Joint Genome Institute"/>
            <consortium name="Mycorrhizal Genomics Consortium"/>
            <person name="Kohler A."/>
            <person name="Kuo A."/>
            <person name="Nagy L.G."/>
            <person name="Floudas D."/>
            <person name="Copeland A."/>
            <person name="Barry K.W."/>
            <person name="Cichocki N."/>
            <person name="Veneault-Fourrey C."/>
            <person name="LaButti K."/>
            <person name="Lindquist E.A."/>
            <person name="Lipzen A."/>
            <person name="Lundell T."/>
            <person name="Morin E."/>
            <person name="Murat C."/>
            <person name="Riley R."/>
            <person name="Ohm R."/>
            <person name="Sun H."/>
            <person name="Tunlid A."/>
            <person name="Henrissat B."/>
            <person name="Grigoriev I.V."/>
            <person name="Hibbett D.S."/>
            <person name="Martin F."/>
        </authorList>
    </citation>
    <scope>NUCLEOTIDE SEQUENCE [LARGE SCALE GENOMIC DNA]</scope>
    <source>
        <strain evidence="2 3">MD-312</strain>
    </source>
</reference>
<dbReference type="InterPro" id="IPR036047">
    <property type="entry name" value="F-box-like_dom_sf"/>
</dbReference>
<dbReference type="Gene3D" id="1.20.1280.50">
    <property type="match status" value="1"/>
</dbReference>
<proteinExistence type="predicted"/>
<dbReference type="AlphaFoldDB" id="A0A0C9VX40"/>
<feature type="domain" description="F-box" evidence="1">
    <location>
        <begin position="2"/>
        <end position="48"/>
    </location>
</feature>
<accession>A0A0C9VX40</accession>
<dbReference type="EMBL" id="KN839853">
    <property type="protein sequence ID" value="KIJ62795.1"/>
    <property type="molecule type" value="Genomic_DNA"/>
</dbReference>
<organism evidence="2 3">
    <name type="scientific">Hydnomerulius pinastri MD-312</name>
    <dbReference type="NCBI Taxonomy" id="994086"/>
    <lineage>
        <taxon>Eukaryota</taxon>
        <taxon>Fungi</taxon>
        <taxon>Dikarya</taxon>
        <taxon>Basidiomycota</taxon>
        <taxon>Agaricomycotina</taxon>
        <taxon>Agaricomycetes</taxon>
        <taxon>Agaricomycetidae</taxon>
        <taxon>Boletales</taxon>
        <taxon>Boletales incertae sedis</taxon>
        <taxon>Leucogyrophana</taxon>
    </lineage>
</organism>
<sequence>MELVLIQLPQDILILICLHLSIEDILSLKQTCRVMHALGSLDYLWHMLVADLDVPLDIPLNVSIAALSSTFLRNAVTKALKLDQRWRDPNLHYQSAKRIISSNSSFVDGLHLLPGGHWLVTIQYEQIASTHLTLWSLKDPRNIHSIFKVTVFGRVRFLQAQHQNDLQRITIGIAFARGAMEWVIYRSRGGGNTDIYRSINVYHVFLQDSTSSATSHAAVFETMSGELSSFGRIAGMKICGEIMVAVFAPLTSTEEGKIICLNLRSRAAVVIECTDWSFARGPLKLFPQYFAVITSRYTLEHASACISYYRVPSTVLGDTSHPPVARWPVAETLNALPISSTSWRHDRALVIELSDDPLATAGDACFFSMIGFPTAMQHVNVTDASIIIILITFDGTIIRCLPTVLPCHSLPSIGEVRASASGRRAVWLNSDPDGHECTLIKFVSGRSSRNLQLPPRISILMPSFSGLPFNPRDFHSFGFDEVSCKLAVSLPSGELYLLDY</sequence>
<dbReference type="Pfam" id="PF12937">
    <property type="entry name" value="F-box-like"/>
    <property type="match status" value="1"/>
</dbReference>
<dbReference type="HOGENOM" id="CLU_028039_0_0_1"/>
<evidence type="ECO:0000259" key="1">
    <source>
        <dbReference type="PROSITE" id="PS50181"/>
    </source>
</evidence>
<evidence type="ECO:0000313" key="3">
    <source>
        <dbReference type="Proteomes" id="UP000053820"/>
    </source>
</evidence>
<dbReference type="InterPro" id="IPR001810">
    <property type="entry name" value="F-box_dom"/>
</dbReference>